<keyword evidence="3 6" id="KW-0479">Metal-binding</keyword>
<reference evidence="9" key="1">
    <citation type="submission" date="2017-10" db="EMBL/GenBank/DDBJ databases">
        <title>Completed PacBio SMRT sequence of Methylosinus trichosporium OB3b reveals presence of a third large plasmid.</title>
        <authorList>
            <person name="Charles T.C."/>
            <person name="Lynch M.D.J."/>
            <person name="Heil J.R."/>
            <person name="Cheng J."/>
        </authorList>
    </citation>
    <scope>NUCLEOTIDE SEQUENCE [LARGE SCALE GENOMIC DNA]</scope>
    <source>
        <strain evidence="9">OB3b</strain>
        <plasmid evidence="9">pob3b1</plasmid>
    </source>
</reference>
<evidence type="ECO:0000256" key="4">
    <source>
        <dbReference type="ARBA" id="ARBA00022729"/>
    </source>
</evidence>
<dbReference type="GO" id="GO:0015689">
    <property type="term" value="P:molybdate ion transport"/>
    <property type="evidence" value="ECO:0007669"/>
    <property type="project" value="InterPro"/>
</dbReference>
<feature type="binding site" evidence="6">
    <location>
        <position position="166"/>
    </location>
    <ligand>
        <name>molybdate</name>
        <dbReference type="ChEBI" id="CHEBI:36264"/>
    </ligand>
</feature>
<dbReference type="EMBL" id="CP023738">
    <property type="protein sequence ID" value="ATQ70647.1"/>
    <property type="molecule type" value="Genomic_DNA"/>
</dbReference>
<dbReference type="KEGG" id="mtw:CQW49_21920"/>
<dbReference type="Proteomes" id="UP000230709">
    <property type="component" value="Plasmid pOB3b1"/>
</dbReference>
<keyword evidence="9" id="KW-1185">Reference proteome</keyword>
<proteinExistence type="inferred from homology"/>
<organism evidence="8 9">
    <name type="scientific">Methylosinus trichosporium (strain ATCC 35070 / NCIMB 11131 / UNIQEM 75 / OB3b)</name>
    <dbReference type="NCBI Taxonomy" id="595536"/>
    <lineage>
        <taxon>Bacteria</taxon>
        <taxon>Pseudomonadati</taxon>
        <taxon>Pseudomonadota</taxon>
        <taxon>Alphaproteobacteria</taxon>
        <taxon>Hyphomicrobiales</taxon>
        <taxon>Methylocystaceae</taxon>
        <taxon>Methylosinus</taxon>
    </lineage>
</organism>
<feature type="chain" id="PRO_5013944522" evidence="7">
    <location>
        <begin position="21"/>
        <end position="256"/>
    </location>
</feature>
<keyword evidence="2 6" id="KW-0500">Molybdenum</keyword>
<evidence type="ECO:0000313" key="8">
    <source>
        <dbReference type="EMBL" id="ATQ70647.1"/>
    </source>
</evidence>
<evidence type="ECO:0000256" key="6">
    <source>
        <dbReference type="PIRSR" id="PIRSR004846-1"/>
    </source>
</evidence>
<dbReference type="PANTHER" id="PTHR30632">
    <property type="entry name" value="MOLYBDATE-BINDING PERIPLASMIC PROTEIN"/>
    <property type="match status" value="1"/>
</dbReference>
<feature type="binding site" evidence="6">
    <location>
        <position position="59"/>
    </location>
    <ligand>
        <name>molybdate</name>
        <dbReference type="ChEBI" id="CHEBI:36264"/>
    </ligand>
</feature>
<dbReference type="Pfam" id="PF13531">
    <property type="entry name" value="SBP_bac_11"/>
    <property type="match status" value="1"/>
</dbReference>
<dbReference type="NCBIfam" id="TIGR01256">
    <property type="entry name" value="modA"/>
    <property type="match status" value="1"/>
</dbReference>
<dbReference type="GO" id="GO:1901359">
    <property type="term" value="F:tungstate binding"/>
    <property type="evidence" value="ECO:0007669"/>
    <property type="project" value="UniProtKB-ARBA"/>
</dbReference>
<accession>A0A2D2D6K2</accession>
<dbReference type="InterPro" id="IPR044084">
    <property type="entry name" value="AvModA-like_subst-bd"/>
</dbReference>
<sequence>MKGLLVVSLLLTLLGAPARAAGSIAIAAAADLKFAMDEIVADFRSAHPGDDVSVIYGSSGKFHTQIQNGAPFDIFFSADIAYARSLLQNGSAASEPVLYAVGRIVLWSGALDAARMTLENLVDPHIRRIAIANPKHAPYGRAAEEALKAEDVWNRLQGRLVFGENVAQTAQYARTGAADVAIIALSLVLSPELKGKGSYSEIPENLYAPLRQAFVVTKRGGNNPLAETFAKFMASPAARRVMIRYGFVLPGETAQK</sequence>
<geneLocation type="plasmid" evidence="9">
    <name>pob3b1</name>
</geneLocation>
<keyword evidence="4 7" id="KW-0732">Signal</keyword>
<dbReference type="GO" id="GO:0030973">
    <property type="term" value="F:molybdate ion binding"/>
    <property type="evidence" value="ECO:0007669"/>
    <property type="project" value="InterPro"/>
</dbReference>
<dbReference type="GO" id="GO:0046872">
    <property type="term" value="F:metal ion binding"/>
    <property type="evidence" value="ECO:0007669"/>
    <property type="project" value="UniProtKB-KW"/>
</dbReference>
<dbReference type="RefSeq" id="WP_003613833.1">
    <property type="nucleotide sequence ID" value="NZ_ADVE02000002.1"/>
</dbReference>
<comment type="subunit">
    <text evidence="5">The complex is composed of two ATP-binding proteins (ModC), two transmembrane proteins (ModB) and a solute-binding protein (ModA).</text>
</comment>
<evidence type="ECO:0000256" key="7">
    <source>
        <dbReference type="SAM" id="SignalP"/>
    </source>
</evidence>
<dbReference type="FunFam" id="3.40.190.10:FF:000035">
    <property type="entry name" value="Molybdate ABC transporter substrate-binding protein"/>
    <property type="match status" value="1"/>
</dbReference>
<dbReference type="InterPro" id="IPR005950">
    <property type="entry name" value="ModA"/>
</dbReference>
<dbReference type="CDD" id="cd13539">
    <property type="entry name" value="PBP2_AvModA"/>
    <property type="match status" value="1"/>
</dbReference>
<dbReference type="PIRSF" id="PIRSF004846">
    <property type="entry name" value="ModA"/>
    <property type="match status" value="1"/>
</dbReference>
<name>A0A2D2D6K2_METT3</name>
<dbReference type="PANTHER" id="PTHR30632:SF14">
    <property type="entry name" value="TUNGSTATE_MOLYBDATE_CHROMATE-BINDING PROTEIN MODA"/>
    <property type="match status" value="1"/>
</dbReference>
<dbReference type="SUPFAM" id="SSF53850">
    <property type="entry name" value="Periplasmic binding protein-like II"/>
    <property type="match status" value="1"/>
</dbReference>
<comment type="similarity">
    <text evidence="1">Belongs to the bacterial solute-binding protein ModA family.</text>
</comment>
<dbReference type="STRING" id="595536.GCA_000178815_00129"/>
<evidence type="ECO:0000256" key="1">
    <source>
        <dbReference type="ARBA" id="ARBA00009175"/>
    </source>
</evidence>
<evidence type="ECO:0000256" key="3">
    <source>
        <dbReference type="ARBA" id="ARBA00022723"/>
    </source>
</evidence>
<dbReference type="InterPro" id="IPR050682">
    <property type="entry name" value="ModA/WtpA"/>
</dbReference>
<evidence type="ECO:0000313" key="9">
    <source>
        <dbReference type="Proteomes" id="UP000230709"/>
    </source>
</evidence>
<evidence type="ECO:0000256" key="5">
    <source>
        <dbReference type="ARBA" id="ARBA00062515"/>
    </source>
</evidence>
<keyword evidence="8" id="KW-0614">Plasmid</keyword>
<protein>
    <submittedName>
        <fullName evidence="8">Molybdate ABC transporter substrate-binding protein</fullName>
    </submittedName>
</protein>
<feature type="signal peptide" evidence="7">
    <location>
        <begin position="1"/>
        <end position="20"/>
    </location>
</feature>
<dbReference type="Gene3D" id="3.40.190.10">
    <property type="entry name" value="Periplasmic binding protein-like II"/>
    <property type="match status" value="2"/>
</dbReference>
<evidence type="ECO:0000256" key="2">
    <source>
        <dbReference type="ARBA" id="ARBA00022505"/>
    </source>
</evidence>
<gene>
    <name evidence="8" type="primary">modA</name>
    <name evidence="8" type="ORF">CQW49_21920</name>
</gene>
<dbReference type="AlphaFoldDB" id="A0A2D2D6K2"/>